<dbReference type="PANTHER" id="PTHR21256">
    <property type="entry name" value="HISTIDINOL DEHYDROGENASE HDH"/>
    <property type="match status" value="1"/>
</dbReference>
<keyword evidence="9" id="KW-0368">Histidine biosynthesis</keyword>
<evidence type="ECO:0000256" key="1">
    <source>
        <dbReference type="ARBA" id="ARBA00001947"/>
    </source>
</evidence>
<dbReference type="PANTHER" id="PTHR21256:SF2">
    <property type="entry name" value="HISTIDINE BIOSYNTHESIS TRIFUNCTIONAL PROTEIN"/>
    <property type="match status" value="1"/>
</dbReference>
<dbReference type="GO" id="GO:0004399">
    <property type="term" value="F:histidinol dehydrogenase activity"/>
    <property type="evidence" value="ECO:0007669"/>
    <property type="project" value="UniProtKB-EC"/>
</dbReference>
<dbReference type="CDD" id="cd06572">
    <property type="entry name" value="Histidinol_dh"/>
    <property type="match status" value="1"/>
</dbReference>
<dbReference type="InterPro" id="IPR001692">
    <property type="entry name" value="Histidinol_DH_CS"/>
</dbReference>
<keyword evidence="8" id="KW-0520">NAD</keyword>
<accession>A0A7C5R0I6</accession>
<dbReference type="GO" id="GO:0000105">
    <property type="term" value="P:L-histidine biosynthetic process"/>
    <property type="evidence" value="ECO:0007669"/>
    <property type="project" value="UniProtKB-KW"/>
</dbReference>
<dbReference type="EC" id="1.1.1.23" evidence="3"/>
<dbReference type="PRINTS" id="PR00083">
    <property type="entry name" value="HOLDHDRGNASE"/>
</dbReference>
<keyword evidence="5" id="KW-0479">Metal-binding</keyword>
<proteinExistence type="inferred from homology"/>
<dbReference type="Pfam" id="PF00815">
    <property type="entry name" value="Histidinol_dh"/>
    <property type="match status" value="1"/>
</dbReference>
<dbReference type="InterPro" id="IPR012131">
    <property type="entry name" value="Hstdl_DH"/>
</dbReference>
<dbReference type="GO" id="GO:0046872">
    <property type="term" value="F:metal ion binding"/>
    <property type="evidence" value="ECO:0007669"/>
    <property type="project" value="UniProtKB-KW"/>
</dbReference>
<evidence type="ECO:0000256" key="8">
    <source>
        <dbReference type="ARBA" id="ARBA00023027"/>
    </source>
</evidence>
<dbReference type="FunFam" id="1.20.5.1300:FF:000002">
    <property type="entry name" value="Histidinol dehydrogenase, chloroplastic"/>
    <property type="match status" value="1"/>
</dbReference>
<evidence type="ECO:0000256" key="11">
    <source>
        <dbReference type="RuleBase" id="RU004175"/>
    </source>
</evidence>
<comment type="pathway">
    <text evidence="2">Amino-acid biosynthesis; L-histidine biosynthesis; L-histidine from 5-phospho-alpha-D-ribose 1-diphosphate: step 9/9.</text>
</comment>
<reference evidence="12" key="1">
    <citation type="journal article" date="2020" name="mSystems">
        <title>Genome- and Community-Level Interaction Insights into Carbon Utilization and Element Cycling Functions of Hydrothermarchaeota in Hydrothermal Sediment.</title>
        <authorList>
            <person name="Zhou Z."/>
            <person name="Liu Y."/>
            <person name="Xu W."/>
            <person name="Pan J."/>
            <person name="Luo Z.H."/>
            <person name="Li M."/>
        </authorList>
    </citation>
    <scope>NUCLEOTIDE SEQUENCE [LARGE SCALE GENOMIC DNA]</scope>
    <source>
        <strain evidence="12">HyVt-485</strain>
    </source>
</reference>
<evidence type="ECO:0000256" key="2">
    <source>
        <dbReference type="ARBA" id="ARBA00004940"/>
    </source>
</evidence>
<evidence type="ECO:0000256" key="7">
    <source>
        <dbReference type="ARBA" id="ARBA00023002"/>
    </source>
</evidence>
<dbReference type="PROSITE" id="PS00611">
    <property type="entry name" value="HISOL_DEHYDROGENASE"/>
    <property type="match status" value="1"/>
</dbReference>
<evidence type="ECO:0000256" key="10">
    <source>
        <dbReference type="ARBA" id="ARBA00049489"/>
    </source>
</evidence>
<comment type="catalytic activity">
    <reaction evidence="10">
        <text>L-histidinol + 2 NAD(+) + H2O = L-histidine + 2 NADH + 3 H(+)</text>
        <dbReference type="Rhea" id="RHEA:20641"/>
        <dbReference type="ChEBI" id="CHEBI:15377"/>
        <dbReference type="ChEBI" id="CHEBI:15378"/>
        <dbReference type="ChEBI" id="CHEBI:57540"/>
        <dbReference type="ChEBI" id="CHEBI:57595"/>
        <dbReference type="ChEBI" id="CHEBI:57699"/>
        <dbReference type="ChEBI" id="CHEBI:57945"/>
        <dbReference type="EC" id="1.1.1.23"/>
    </reaction>
</comment>
<dbReference type="EMBL" id="DRMJ01000213">
    <property type="protein sequence ID" value="HHL42823.1"/>
    <property type="molecule type" value="Genomic_DNA"/>
</dbReference>
<dbReference type="SUPFAM" id="SSF53720">
    <property type="entry name" value="ALDH-like"/>
    <property type="match status" value="1"/>
</dbReference>
<dbReference type="GO" id="GO:0005829">
    <property type="term" value="C:cytosol"/>
    <property type="evidence" value="ECO:0007669"/>
    <property type="project" value="TreeGrafter"/>
</dbReference>
<dbReference type="NCBIfam" id="TIGR00069">
    <property type="entry name" value="hisD"/>
    <property type="match status" value="1"/>
</dbReference>
<dbReference type="Proteomes" id="UP000885830">
    <property type="component" value="Unassembled WGS sequence"/>
</dbReference>
<comment type="caution">
    <text evidence="12">The sequence shown here is derived from an EMBL/GenBank/DDBJ whole genome shotgun (WGS) entry which is preliminary data.</text>
</comment>
<dbReference type="InterPro" id="IPR016161">
    <property type="entry name" value="Ald_DH/histidinol_DH"/>
</dbReference>
<comment type="similarity">
    <text evidence="11">Belongs to the histidinol dehydrogenase family.</text>
</comment>
<evidence type="ECO:0000256" key="4">
    <source>
        <dbReference type="ARBA" id="ARBA00022605"/>
    </source>
</evidence>
<protein>
    <recommendedName>
        <fullName evidence="3">histidinol dehydrogenase</fullName>
        <ecNumber evidence="3">1.1.1.23</ecNumber>
    </recommendedName>
</protein>
<keyword evidence="4" id="KW-0028">Amino-acid biosynthesis</keyword>
<evidence type="ECO:0000313" key="12">
    <source>
        <dbReference type="EMBL" id="HHL42823.1"/>
    </source>
</evidence>
<name>A0A7C5R0I6_9PROT</name>
<dbReference type="AlphaFoldDB" id="A0A7C5R0I6"/>
<evidence type="ECO:0000256" key="9">
    <source>
        <dbReference type="ARBA" id="ARBA00023102"/>
    </source>
</evidence>
<evidence type="ECO:0000256" key="5">
    <source>
        <dbReference type="ARBA" id="ARBA00022723"/>
    </source>
</evidence>
<dbReference type="Gene3D" id="3.40.50.1980">
    <property type="entry name" value="Nitrogenase molybdenum iron protein domain"/>
    <property type="match status" value="2"/>
</dbReference>
<evidence type="ECO:0000256" key="3">
    <source>
        <dbReference type="ARBA" id="ARBA00012965"/>
    </source>
</evidence>
<comment type="cofactor">
    <cofactor evidence="1">
        <name>Zn(2+)</name>
        <dbReference type="ChEBI" id="CHEBI:29105"/>
    </cofactor>
</comment>
<gene>
    <name evidence="12" type="primary">hisD</name>
    <name evidence="12" type="ORF">ENJ42_04330</name>
</gene>
<sequence>VGLYVPGGSAPLVSSVLMLAIPAKLAGVKRVVMVSPPAADGGLDPRILAAAYLCGVDEIYAVGGAQAIGALAYGTASIDKVMKIFGPGNIYVAEAKAQVASAQGGPAIDLPAGPSEVMVLADAQADAGFVAADLLAQAEHDPLAQCLCVCSSEDLARRIMAQIEAQLPALSRQDIARASLAHGRILISGKRAQMIDIANQYAPEHLIVQLQNPDDIVEEIHNAGSIFLGPWAPESVGDYASGPNHTLPTYGAARAYSGVGVEGFVKYISVQSLSAQGLQALAPSVETLAMMEGLDAHKKAVSLRLNRRPS</sequence>
<feature type="non-terminal residue" evidence="12">
    <location>
        <position position="1"/>
    </location>
</feature>
<organism evidence="12">
    <name type="scientific">Hellea balneolensis</name>
    <dbReference type="NCBI Taxonomy" id="287478"/>
    <lineage>
        <taxon>Bacteria</taxon>
        <taxon>Pseudomonadati</taxon>
        <taxon>Pseudomonadota</taxon>
        <taxon>Alphaproteobacteria</taxon>
        <taxon>Maricaulales</taxon>
        <taxon>Robiginitomaculaceae</taxon>
        <taxon>Hellea</taxon>
    </lineage>
</organism>
<keyword evidence="6" id="KW-0862">Zinc</keyword>
<dbReference type="GO" id="GO:0051287">
    <property type="term" value="F:NAD binding"/>
    <property type="evidence" value="ECO:0007669"/>
    <property type="project" value="InterPro"/>
</dbReference>
<keyword evidence="7 12" id="KW-0560">Oxidoreductase</keyword>
<evidence type="ECO:0000256" key="6">
    <source>
        <dbReference type="ARBA" id="ARBA00022833"/>
    </source>
</evidence>
<dbReference type="FunFam" id="3.40.50.1980:FF:000001">
    <property type="entry name" value="Histidinol dehydrogenase"/>
    <property type="match status" value="1"/>
</dbReference>
<dbReference type="Gene3D" id="1.20.5.1300">
    <property type="match status" value="1"/>
</dbReference>